<evidence type="ECO:0000259" key="1">
    <source>
        <dbReference type="Pfam" id="PF08241"/>
    </source>
</evidence>
<accession>A0A7C0U5I4</accession>
<sequence length="213" mass="24162">MDSRFSISPQAYDAWFSTPQGRRILEEEQALFQRILWKERGSLLDIGCGTGIFTGFFKKLGFPTTGLDFSQEMLLHLKSKEPDIPLVRGNAQLLPFKKDSFQYATLVTVLEFLPHPFYALVEATKVAQKGVAVAFLPPWSPTNLKRRAKSLLGRSSFQQAHFLSFSRILSMIKEGCKANLRDVKRIEQGGCLFPRNLRLLSLASFAVIRVDYE</sequence>
<dbReference type="EMBL" id="DQWS01000032">
    <property type="protein sequence ID" value="HDD52587.1"/>
    <property type="molecule type" value="Genomic_DNA"/>
</dbReference>
<gene>
    <name evidence="2" type="ORF">ENF32_00770</name>
</gene>
<dbReference type="Proteomes" id="UP000885690">
    <property type="component" value="Unassembled WGS sequence"/>
</dbReference>
<dbReference type="InterPro" id="IPR029063">
    <property type="entry name" value="SAM-dependent_MTases_sf"/>
</dbReference>
<dbReference type="AlphaFoldDB" id="A0A7C0U5I4"/>
<feature type="domain" description="Methyltransferase type 11" evidence="1">
    <location>
        <begin position="44"/>
        <end position="133"/>
    </location>
</feature>
<dbReference type="PANTHER" id="PTHR43591">
    <property type="entry name" value="METHYLTRANSFERASE"/>
    <property type="match status" value="1"/>
</dbReference>
<dbReference type="Pfam" id="PF08241">
    <property type="entry name" value="Methyltransf_11"/>
    <property type="match status" value="1"/>
</dbReference>
<name>A0A7C0U5I4_9BACT</name>
<dbReference type="InterPro" id="IPR013216">
    <property type="entry name" value="Methyltransf_11"/>
</dbReference>
<protein>
    <submittedName>
        <fullName evidence="2">Class I SAM-dependent methyltransferase</fullName>
    </submittedName>
</protein>
<dbReference type="SUPFAM" id="SSF53335">
    <property type="entry name" value="S-adenosyl-L-methionine-dependent methyltransferases"/>
    <property type="match status" value="1"/>
</dbReference>
<comment type="caution">
    <text evidence="2">The sequence shown here is derived from an EMBL/GenBank/DDBJ whole genome shotgun (WGS) entry which is preliminary data.</text>
</comment>
<keyword evidence="2" id="KW-0808">Transferase</keyword>
<dbReference type="Gene3D" id="3.40.50.150">
    <property type="entry name" value="Vaccinia Virus protein VP39"/>
    <property type="match status" value="1"/>
</dbReference>
<reference evidence="2" key="1">
    <citation type="journal article" date="2020" name="mSystems">
        <title>Genome- and Community-Level Interaction Insights into Carbon Utilization and Element Cycling Functions of Hydrothermarchaeota in Hydrothermal Sediment.</title>
        <authorList>
            <person name="Zhou Z."/>
            <person name="Liu Y."/>
            <person name="Xu W."/>
            <person name="Pan J."/>
            <person name="Luo Z.H."/>
            <person name="Li M."/>
        </authorList>
    </citation>
    <scope>NUCLEOTIDE SEQUENCE [LARGE SCALE GENOMIC DNA]</scope>
    <source>
        <strain evidence="2">HyVt-115</strain>
    </source>
</reference>
<proteinExistence type="predicted"/>
<dbReference type="GO" id="GO:0008757">
    <property type="term" value="F:S-adenosylmethionine-dependent methyltransferase activity"/>
    <property type="evidence" value="ECO:0007669"/>
    <property type="project" value="InterPro"/>
</dbReference>
<keyword evidence="2" id="KW-0489">Methyltransferase</keyword>
<dbReference type="CDD" id="cd02440">
    <property type="entry name" value="AdoMet_MTases"/>
    <property type="match status" value="1"/>
</dbReference>
<evidence type="ECO:0000313" key="2">
    <source>
        <dbReference type="EMBL" id="HDD52587.1"/>
    </source>
</evidence>
<dbReference type="GO" id="GO:0032259">
    <property type="term" value="P:methylation"/>
    <property type="evidence" value="ECO:0007669"/>
    <property type="project" value="UniProtKB-KW"/>
</dbReference>
<organism evidence="2">
    <name type="scientific">Thermosulfidibacter takaii</name>
    <dbReference type="NCBI Taxonomy" id="412593"/>
    <lineage>
        <taxon>Bacteria</taxon>
        <taxon>Pseudomonadati</taxon>
        <taxon>Thermosulfidibacterota</taxon>
        <taxon>Thermosulfidibacteria</taxon>
        <taxon>Thermosulfidibacterales</taxon>
        <taxon>Thermosulfidibacteraceae</taxon>
    </lineage>
</organism>